<evidence type="ECO:0000313" key="2">
    <source>
        <dbReference type="Proteomes" id="UP000265520"/>
    </source>
</evidence>
<name>A0A392PLJ5_9FABA</name>
<accession>A0A392PLJ5</accession>
<dbReference type="EMBL" id="LXQA010083944">
    <property type="protein sequence ID" value="MCI12379.1"/>
    <property type="molecule type" value="Genomic_DNA"/>
</dbReference>
<dbReference type="CDD" id="cd04481">
    <property type="entry name" value="RPA1_DBD_B_like"/>
    <property type="match status" value="1"/>
</dbReference>
<evidence type="ECO:0000313" key="1">
    <source>
        <dbReference type="EMBL" id="MCI12379.1"/>
    </source>
</evidence>
<sequence length="135" mass="14963">MSYFSVSPTTGYYRTTLHPYKLIFQIKTKVVVAQSSTISDYGLSLTSIADVSAHIHDYEFLVDVIGLMTGISAEKEYVRDGKITKMVVVELTDHSGKVECALFGDYVDQLNKMMGKAGDGLPVVVVQFAKVKIFR</sequence>
<comment type="caution">
    <text evidence="1">The sequence shown here is derived from an EMBL/GenBank/DDBJ whole genome shotgun (WGS) entry which is preliminary data.</text>
</comment>
<reference evidence="1 2" key="1">
    <citation type="journal article" date="2018" name="Front. Plant Sci.">
        <title>Red Clover (Trifolium pratense) and Zigzag Clover (T. medium) - A Picture of Genomic Similarities and Differences.</title>
        <authorList>
            <person name="Dluhosova J."/>
            <person name="Istvanek J."/>
            <person name="Nedelnik J."/>
            <person name="Repkova J."/>
        </authorList>
    </citation>
    <scope>NUCLEOTIDE SEQUENCE [LARGE SCALE GENOMIC DNA]</scope>
    <source>
        <strain evidence="2">cv. 10/8</strain>
        <tissue evidence="1">Leaf</tissue>
    </source>
</reference>
<dbReference type="Proteomes" id="UP000265520">
    <property type="component" value="Unassembled WGS sequence"/>
</dbReference>
<keyword evidence="2" id="KW-1185">Reference proteome</keyword>
<proteinExistence type="predicted"/>
<dbReference type="AlphaFoldDB" id="A0A392PLJ5"/>
<protein>
    <submittedName>
        <fullName evidence="1">Replication factor A protein</fullName>
    </submittedName>
</protein>
<dbReference type="InterPro" id="IPR012340">
    <property type="entry name" value="NA-bd_OB-fold"/>
</dbReference>
<dbReference type="Gene3D" id="2.40.50.140">
    <property type="entry name" value="Nucleic acid-binding proteins"/>
    <property type="match status" value="1"/>
</dbReference>
<feature type="non-terminal residue" evidence="1">
    <location>
        <position position="135"/>
    </location>
</feature>
<organism evidence="1 2">
    <name type="scientific">Trifolium medium</name>
    <dbReference type="NCBI Taxonomy" id="97028"/>
    <lineage>
        <taxon>Eukaryota</taxon>
        <taxon>Viridiplantae</taxon>
        <taxon>Streptophyta</taxon>
        <taxon>Embryophyta</taxon>
        <taxon>Tracheophyta</taxon>
        <taxon>Spermatophyta</taxon>
        <taxon>Magnoliopsida</taxon>
        <taxon>eudicotyledons</taxon>
        <taxon>Gunneridae</taxon>
        <taxon>Pentapetalae</taxon>
        <taxon>rosids</taxon>
        <taxon>fabids</taxon>
        <taxon>Fabales</taxon>
        <taxon>Fabaceae</taxon>
        <taxon>Papilionoideae</taxon>
        <taxon>50 kb inversion clade</taxon>
        <taxon>NPAAA clade</taxon>
        <taxon>Hologalegina</taxon>
        <taxon>IRL clade</taxon>
        <taxon>Trifolieae</taxon>
        <taxon>Trifolium</taxon>
    </lineage>
</organism>
<dbReference type="SUPFAM" id="SSF50249">
    <property type="entry name" value="Nucleic acid-binding proteins"/>
    <property type="match status" value="1"/>
</dbReference>